<feature type="signal peptide" evidence="9">
    <location>
        <begin position="1"/>
        <end position="18"/>
    </location>
</feature>
<comment type="function">
    <text evidence="5">Probable lectin that binds selectively to improperly folded lumenal proteins. May function in endoplasmic reticulum quality control and endoplasmic reticulum-associated degradation (ERAD) of both non-glycosylated proteins and glycoproteins.</text>
</comment>
<evidence type="ECO:0000256" key="3">
    <source>
        <dbReference type="ARBA" id="ARBA00022824"/>
    </source>
</evidence>
<sequence>MLYVLVITISIILEFTTSINPFMDSELHAIDWVGTSIDSVGDNVLLMKTIYNEEYKCILPDDPTVKNEDAKQSYNGPTPEELLSDLFTQSSCSYRIESYWNYELCHGKHLRQYHESKELSQKKPKIQEFYLGFGEQKTKDGTKTSKTEEKPIIKETKIKSRKIDGITLPYFEFNMTDGTLCDLINEPRQVRLQYICQPDGRGEIYELKETSSCEYEVIVLTSLLCSHPEFKPKNPPVNKITCHAMEGSPAKPKELTKWNKEKSEFNAKVEFIKHVSTKDLDEEEEEEPEPNIPDKPTVNQRVDTTLGETTDKQVLREFLSGDYCLQGGSGWWMHEFCFGRYARQFHDDKDGRTVIFLGRWNEEKHLKWLKLNPSKAPKAVGSRRSLTLLYTEGDVCDITGRKRHVEVRLKCIQNVNQPHAVSIYLIEPKTCEYILGVESPILCSVIDKADKNGLIKDFVP</sequence>
<dbReference type="PANTHER" id="PTHR15414:SF0">
    <property type="entry name" value="ENDOPLASMIC RETICULUM LECTIN 1"/>
    <property type="match status" value="1"/>
</dbReference>
<dbReference type="EMBL" id="JARBDR010000657">
    <property type="protein sequence ID" value="KAJ8309266.1"/>
    <property type="molecule type" value="Genomic_DNA"/>
</dbReference>
<feature type="domain" description="MRH" evidence="10">
    <location>
        <begin position="90"/>
        <end position="227"/>
    </location>
</feature>
<dbReference type="Pfam" id="PF07915">
    <property type="entry name" value="PRKCSH"/>
    <property type="match status" value="2"/>
</dbReference>
<evidence type="ECO:0000259" key="10">
    <source>
        <dbReference type="PROSITE" id="PS51914"/>
    </source>
</evidence>
<evidence type="ECO:0000256" key="1">
    <source>
        <dbReference type="ARBA" id="ARBA00004240"/>
    </source>
</evidence>
<dbReference type="PANTHER" id="PTHR15414">
    <property type="entry name" value="OS-9-RELATED"/>
    <property type="match status" value="1"/>
</dbReference>
<keyword evidence="4" id="KW-1015">Disulfide bond</keyword>
<evidence type="ECO:0000313" key="11">
    <source>
        <dbReference type="EMBL" id="KAJ8309266.1"/>
    </source>
</evidence>
<keyword evidence="3" id="KW-0256">Endoplasmic reticulum</keyword>
<evidence type="ECO:0000256" key="6">
    <source>
        <dbReference type="ARBA" id="ARBA00041108"/>
    </source>
</evidence>
<dbReference type="Proteomes" id="UP001217089">
    <property type="component" value="Unassembled WGS sequence"/>
</dbReference>
<evidence type="ECO:0000256" key="5">
    <source>
        <dbReference type="ARBA" id="ARBA00037585"/>
    </source>
</evidence>
<feature type="chain" id="PRO_5045632257" description="Endoplasmic reticulum lectin 1" evidence="9">
    <location>
        <begin position="19"/>
        <end position="460"/>
    </location>
</feature>
<name>A0ABQ9EZB7_TEGGR</name>
<comment type="caution">
    <text evidence="11">The sequence shown here is derived from an EMBL/GenBank/DDBJ whole genome shotgun (WGS) entry which is preliminary data.</text>
</comment>
<dbReference type="InterPro" id="IPR045149">
    <property type="entry name" value="OS-9-like"/>
</dbReference>
<feature type="region of interest" description="Disordered" evidence="8">
    <location>
        <begin position="277"/>
        <end position="300"/>
    </location>
</feature>
<comment type="subcellular location">
    <subcellularLocation>
        <location evidence="1">Endoplasmic reticulum</location>
    </subcellularLocation>
</comment>
<dbReference type="InterPro" id="IPR044865">
    <property type="entry name" value="MRH_dom"/>
</dbReference>
<keyword evidence="12" id="KW-1185">Reference proteome</keyword>
<proteinExistence type="predicted"/>
<protein>
    <recommendedName>
        <fullName evidence="6">Endoplasmic reticulum lectin 1</fullName>
    </recommendedName>
    <alternativeName>
        <fullName evidence="7">ER lectin</fullName>
    </alternativeName>
</protein>
<feature type="compositionally biased region" description="Acidic residues" evidence="8">
    <location>
        <begin position="280"/>
        <end position="289"/>
    </location>
</feature>
<evidence type="ECO:0000313" key="12">
    <source>
        <dbReference type="Proteomes" id="UP001217089"/>
    </source>
</evidence>
<dbReference type="PROSITE" id="PS51914">
    <property type="entry name" value="MRH"/>
    <property type="match status" value="2"/>
</dbReference>
<dbReference type="Gene3D" id="2.70.130.10">
    <property type="entry name" value="Mannose-6-phosphate receptor binding domain"/>
    <property type="match status" value="2"/>
</dbReference>
<accession>A0ABQ9EZB7</accession>
<evidence type="ECO:0000256" key="9">
    <source>
        <dbReference type="SAM" id="SignalP"/>
    </source>
</evidence>
<evidence type="ECO:0000256" key="2">
    <source>
        <dbReference type="ARBA" id="ARBA00022729"/>
    </source>
</evidence>
<evidence type="ECO:0000256" key="4">
    <source>
        <dbReference type="ARBA" id="ARBA00023157"/>
    </source>
</evidence>
<evidence type="ECO:0000256" key="8">
    <source>
        <dbReference type="SAM" id="MobiDB-lite"/>
    </source>
</evidence>
<gene>
    <name evidence="11" type="ORF">KUTeg_014140</name>
</gene>
<dbReference type="SUPFAM" id="SSF50911">
    <property type="entry name" value="Mannose 6-phosphate receptor domain"/>
    <property type="match status" value="1"/>
</dbReference>
<keyword evidence="2 9" id="KW-0732">Signal</keyword>
<reference evidence="11 12" key="1">
    <citation type="submission" date="2022-12" db="EMBL/GenBank/DDBJ databases">
        <title>Chromosome-level genome of Tegillarca granosa.</title>
        <authorList>
            <person name="Kim J."/>
        </authorList>
    </citation>
    <scope>NUCLEOTIDE SEQUENCE [LARGE SCALE GENOMIC DNA]</scope>
    <source>
        <strain evidence="11">Teg-2019</strain>
        <tissue evidence="11">Adductor muscle</tissue>
    </source>
</reference>
<dbReference type="InterPro" id="IPR012913">
    <property type="entry name" value="OS9-like_dom"/>
</dbReference>
<feature type="domain" description="MRH" evidence="10">
    <location>
        <begin position="322"/>
        <end position="445"/>
    </location>
</feature>
<dbReference type="InterPro" id="IPR009011">
    <property type="entry name" value="Man6P_isomerase_rcpt-bd_dom_sf"/>
</dbReference>
<organism evidence="11 12">
    <name type="scientific">Tegillarca granosa</name>
    <name type="common">Malaysian cockle</name>
    <name type="synonym">Anadara granosa</name>
    <dbReference type="NCBI Taxonomy" id="220873"/>
    <lineage>
        <taxon>Eukaryota</taxon>
        <taxon>Metazoa</taxon>
        <taxon>Spiralia</taxon>
        <taxon>Lophotrochozoa</taxon>
        <taxon>Mollusca</taxon>
        <taxon>Bivalvia</taxon>
        <taxon>Autobranchia</taxon>
        <taxon>Pteriomorphia</taxon>
        <taxon>Arcoida</taxon>
        <taxon>Arcoidea</taxon>
        <taxon>Arcidae</taxon>
        <taxon>Tegillarca</taxon>
    </lineage>
</organism>
<evidence type="ECO:0000256" key="7">
    <source>
        <dbReference type="ARBA" id="ARBA00041661"/>
    </source>
</evidence>